<keyword evidence="5" id="KW-1185">Reference proteome</keyword>
<reference evidence="4 5" key="1">
    <citation type="submission" date="2020-09" db="EMBL/GenBank/DDBJ databases">
        <title>Investigation of environmental microbes.</title>
        <authorList>
            <person name="Ou Y."/>
            <person name="Kang Q."/>
        </authorList>
    </citation>
    <scope>NUCLEOTIDE SEQUENCE [LARGE SCALE GENOMIC DNA]</scope>
    <source>
        <strain evidence="4 5">KJZ-14</strain>
    </source>
</reference>
<dbReference type="PRINTS" id="PR00081">
    <property type="entry name" value="GDHRDH"/>
</dbReference>
<evidence type="ECO:0000256" key="2">
    <source>
        <dbReference type="ARBA" id="ARBA00023002"/>
    </source>
</evidence>
<evidence type="ECO:0000256" key="1">
    <source>
        <dbReference type="ARBA" id="ARBA00006484"/>
    </source>
</evidence>
<accession>A0A7H2BCL3</accession>
<dbReference type="Proteomes" id="UP000516404">
    <property type="component" value="Chromosome"/>
</dbReference>
<dbReference type="Pfam" id="PF00106">
    <property type="entry name" value="adh_short"/>
    <property type="match status" value="1"/>
</dbReference>
<comment type="similarity">
    <text evidence="1 3">Belongs to the short-chain dehydrogenases/reductases (SDR) family.</text>
</comment>
<evidence type="ECO:0000256" key="3">
    <source>
        <dbReference type="RuleBase" id="RU000363"/>
    </source>
</evidence>
<dbReference type="AlphaFoldDB" id="A0A7H2BCL3"/>
<protein>
    <submittedName>
        <fullName evidence="4">SDR family oxidoreductase</fullName>
    </submittedName>
</protein>
<keyword evidence="2" id="KW-0560">Oxidoreductase</keyword>
<dbReference type="SUPFAM" id="SSF51735">
    <property type="entry name" value="NAD(P)-binding Rossmann-fold domains"/>
    <property type="match status" value="1"/>
</dbReference>
<dbReference type="EMBL" id="CP061539">
    <property type="protein sequence ID" value="QNV37409.1"/>
    <property type="molecule type" value="Genomic_DNA"/>
</dbReference>
<dbReference type="PANTHER" id="PTHR44196:SF2">
    <property type="entry name" value="SHORT-CHAIN DEHYDROGENASE-RELATED"/>
    <property type="match status" value="1"/>
</dbReference>
<dbReference type="CDD" id="cd05233">
    <property type="entry name" value="SDR_c"/>
    <property type="match status" value="1"/>
</dbReference>
<dbReference type="GO" id="GO:0016491">
    <property type="term" value="F:oxidoreductase activity"/>
    <property type="evidence" value="ECO:0007669"/>
    <property type="project" value="UniProtKB-KW"/>
</dbReference>
<organism evidence="4 5">
    <name type="scientific">Rothia terrae</name>
    <dbReference type="NCBI Taxonomy" id="396015"/>
    <lineage>
        <taxon>Bacteria</taxon>
        <taxon>Bacillati</taxon>
        <taxon>Actinomycetota</taxon>
        <taxon>Actinomycetes</taxon>
        <taxon>Micrococcales</taxon>
        <taxon>Micrococcaceae</taxon>
        <taxon>Rothia</taxon>
    </lineage>
</organism>
<name>A0A7H2BCL3_9MICC</name>
<sequence>MSLSSSYALITGASSGIGAEFARQYAQHGYSLVISGRNHDALENLAQEIRQEHSVDVEIMRADLLREDDVQALVIRIRSAERPVEILVNNAGFGLGKEFLKASAQAHMQQVDVLAKIPLQFMHAALEVMVEQGRGRIINVASVAAFMPNGTYSAVKRFVVTMSESAHLQYSPVGVSVTAVCPGLTRSGFHRTMGVDEPQLPAIFWLLPKKVVADAIQANFRNKALIIPSATYKALVFAQRLMPPALTTAIVGRTRNY</sequence>
<dbReference type="PIRSF" id="PIRSF000126">
    <property type="entry name" value="11-beta-HSD1"/>
    <property type="match status" value="1"/>
</dbReference>
<dbReference type="RefSeq" id="WP_190724302.1">
    <property type="nucleotide sequence ID" value="NZ_CP061539.1"/>
</dbReference>
<dbReference type="GeneID" id="96624431"/>
<dbReference type="InterPro" id="IPR002347">
    <property type="entry name" value="SDR_fam"/>
</dbReference>
<dbReference type="KEGG" id="rter:IDM49_09275"/>
<dbReference type="PRINTS" id="PR00080">
    <property type="entry name" value="SDRFAMILY"/>
</dbReference>
<proteinExistence type="inferred from homology"/>
<dbReference type="GO" id="GO:0016020">
    <property type="term" value="C:membrane"/>
    <property type="evidence" value="ECO:0007669"/>
    <property type="project" value="TreeGrafter"/>
</dbReference>
<dbReference type="InterPro" id="IPR036291">
    <property type="entry name" value="NAD(P)-bd_dom_sf"/>
</dbReference>
<dbReference type="PANTHER" id="PTHR44196">
    <property type="entry name" value="DEHYDROGENASE/REDUCTASE SDR FAMILY MEMBER 7B"/>
    <property type="match status" value="1"/>
</dbReference>
<dbReference type="Gene3D" id="3.40.50.720">
    <property type="entry name" value="NAD(P)-binding Rossmann-like Domain"/>
    <property type="match status" value="1"/>
</dbReference>
<gene>
    <name evidence="4" type="ORF">IDM49_09275</name>
</gene>
<evidence type="ECO:0000313" key="5">
    <source>
        <dbReference type="Proteomes" id="UP000516404"/>
    </source>
</evidence>
<evidence type="ECO:0000313" key="4">
    <source>
        <dbReference type="EMBL" id="QNV37409.1"/>
    </source>
</evidence>